<dbReference type="PANTHER" id="PTHR42802">
    <property type="entry name" value="MONOOXYGENASE"/>
    <property type="match status" value="1"/>
</dbReference>
<proteinExistence type="inferred from homology"/>
<keyword evidence="7" id="KW-0560">Oxidoreductase</keyword>
<dbReference type="Pfam" id="PF13434">
    <property type="entry name" value="Lys_Orn_oxgnase"/>
    <property type="match status" value="1"/>
</dbReference>
<comment type="pathway">
    <text evidence="2">Siderophore biosynthesis.</text>
</comment>
<evidence type="ECO:0000256" key="1">
    <source>
        <dbReference type="ARBA" id="ARBA00001974"/>
    </source>
</evidence>
<name>A0A0K6HR60_9HYPH</name>
<keyword evidence="5" id="KW-0274">FAD</keyword>
<comment type="similarity">
    <text evidence="3">Belongs to the lysine N(6)-hydroxylase/L-ornithine N(5)-oxygenase family.</text>
</comment>
<evidence type="ECO:0000256" key="2">
    <source>
        <dbReference type="ARBA" id="ARBA00004924"/>
    </source>
</evidence>
<dbReference type="Proteomes" id="UP000183900">
    <property type="component" value="Unassembled WGS sequence"/>
</dbReference>
<evidence type="ECO:0000256" key="4">
    <source>
        <dbReference type="ARBA" id="ARBA00022630"/>
    </source>
</evidence>
<dbReference type="GO" id="GO:0004497">
    <property type="term" value="F:monooxygenase activity"/>
    <property type="evidence" value="ECO:0007669"/>
    <property type="project" value="UniProtKB-KW"/>
</dbReference>
<evidence type="ECO:0000256" key="3">
    <source>
        <dbReference type="ARBA" id="ARBA00007588"/>
    </source>
</evidence>
<keyword evidence="9" id="KW-1185">Reference proteome</keyword>
<accession>A0A0K6HR60</accession>
<evidence type="ECO:0000256" key="5">
    <source>
        <dbReference type="ARBA" id="ARBA00022827"/>
    </source>
</evidence>
<evidence type="ECO:0000256" key="7">
    <source>
        <dbReference type="ARBA" id="ARBA00023002"/>
    </source>
</evidence>
<dbReference type="InterPro" id="IPR036188">
    <property type="entry name" value="FAD/NAD-bd_sf"/>
</dbReference>
<keyword evidence="8" id="KW-0503">Monooxygenase</keyword>
<gene>
    <name evidence="8" type="ORF">Ga0061067_102315</name>
</gene>
<protein>
    <submittedName>
        <fullName evidence="8">Lysine/ornithine N-monooxygenase</fullName>
    </submittedName>
</protein>
<keyword evidence="6" id="KW-0521">NADP</keyword>
<dbReference type="InterPro" id="IPR025700">
    <property type="entry name" value="Lys/Orn_oxygenase"/>
</dbReference>
<dbReference type="EMBL" id="CYHE01000002">
    <property type="protein sequence ID" value="CUA93258.1"/>
    <property type="molecule type" value="Genomic_DNA"/>
</dbReference>
<evidence type="ECO:0000313" key="8">
    <source>
        <dbReference type="EMBL" id="CUA93258.1"/>
    </source>
</evidence>
<evidence type="ECO:0000256" key="6">
    <source>
        <dbReference type="ARBA" id="ARBA00022857"/>
    </source>
</evidence>
<dbReference type="OrthoDB" id="7527071at2"/>
<dbReference type="SUPFAM" id="SSF51905">
    <property type="entry name" value="FAD/NAD(P)-binding domain"/>
    <property type="match status" value="2"/>
</dbReference>
<reference evidence="9" key="1">
    <citation type="submission" date="2015-08" db="EMBL/GenBank/DDBJ databases">
        <authorList>
            <person name="Varghese N."/>
        </authorList>
    </citation>
    <scope>NUCLEOTIDE SEQUENCE [LARGE SCALE GENOMIC DNA]</scope>
    <source>
        <strain evidence="9">DSM 23407</strain>
    </source>
</reference>
<dbReference type="PANTHER" id="PTHR42802:SF1">
    <property type="entry name" value="L-ORNITHINE N(5)-MONOOXYGENASE"/>
    <property type="match status" value="1"/>
</dbReference>
<sequence length="448" mass="48439">MNPVLEMRPHAGTPALPLDVAGIGIGPFNLSVAALLDSVPGLNARFFEKKKQFVWHQGLMFPGSILQTSFLKDLVTPVLPTSPHSFTAFLVEKKRFYDFLSGRFTGVTRMEFNEYLQWVSGRLDTLSFGEEATAVHLDGSRLRLEFASGRTELAHNLIAGAGMVPFVPPCTAAHLGADCFHAGSYLTQPRSFTGKRVAVIGGGQTGAEIVLDLLTRAEGAPAHVNWISNLPRFSPLEEGGFVDQVFTPGYVAAYRTLPFEAQRSEISGQKLASDGLTPATVDTLFAEIYRRRHLMGESCISLLPGRNLEAMDRQNGGFLLHTHAITSGESELFGADAVILATGARPALPACLEPLRHRLDLDANGLPVLDASYRLQWDGPSSIGLFGLNLGLSSHGIVDPQMSLMAWRSAVIINALTGEDLFDVSAGPELVDWPKRLPDEAPLTRAVG</sequence>
<comment type="cofactor">
    <cofactor evidence="1">
        <name>FAD</name>
        <dbReference type="ChEBI" id="CHEBI:57692"/>
    </cofactor>
</comment>
<dbReference type="AlphaFoldDB" id="A0A0K6HR60"/>
<evidence type="ECO:0000313" key="9">
    <source>
        <dbReference type="Proteomes" id="UP000183900"/>
    </source>
</evidence>
<keyword evidence="4" id="KW-0285">Flavoprotein</keyword>
<dbReference type="RefSeq" id="WP_055454578.1">
    <property type="nucleotide sequence ID" value="NZ_CYHE01000002.1"/>
</dbReference>
<organism evidence="8 9">
    <name type="scientific">Pannonibacter indicus</name>
    <dbReference type="NCBI Taxonomy" id="466044"/>
    <lineage>
        <taxon>Bacteria</taxon>
        <taxon>Pseudomonadati</taxon>
        <taxon>Pseudomonadota</taxon>
        <taxon>Alphaproteobacteria</taxon>
        <taxon>Hyphomicrobiales</taxon>
        <taxon>Stappiaceae</taxon>
        <taxon>Pannonibacter</taxon>
    </lineage>
</organism>
<dbReference type="Gene3D" id="3.50.50.60">
    <property type="entry name" value="FAD/NAD(P)-binding domain"/>
    <property type="match status" value="1"/>
</dbReference>